<reference evidence="4" key="1">
    <citation type="submission" date="2025-08" db="UniProtKB">
        <authorList>
            <consortium name="RefSeq"/>
        </authorList>
    </citation>
    <scope>IDENTIFICATION</scope>
    <source>
        <strain evidence="4">Airmid</strain>
    </source>
</reference>
<organism evidence="3 4">
    <name type="scientific">Dermatophagoides pteronyssinus</name>
    <name type="common">European house dust mite</name>
    <dbReference type="NCBI Taxonomy" id="6956"/>
    <lineage>
        <taxon>Eukaryota</taxon>
        <taxon>Metazoa</taxon>
        <taxon>Ecdysozoa</taxon>
        <taxon>Arthropoda</taxon>
        <taxon>Chelicerata</taxon>
        <taxon>Arachnida</taxon>
        <taxon>Acari</taxon>
        <taxon>Acariformes</taxon>
        <taxon>Sarcoptiformes</taxon>
        <taxon>Astigmata</taxon>
        <taxon>Psoroptidia</taxon>
        <taxon>Analgoidea</taxon>
        <taxon>Pyroglyphidae</taxon>
        <taxon>Dermatophagoidinae</taxon>
        <taxon>Dermatophagoides</taxon>
    </lineage>
</organism>
<dbReference type="Proteomes" id="UP000515146">
    <property type="component" value="Unplaced"/>
</dbReference>
<dbReference type="Pfam" id="PF00341">
    <property type="entry name" value="PDGF"/>
    <property type="match status" value="1"/>
</dbReference>
<dbReference type="PROSITE" id="PS50278">
    <property type="entry name" value="PDGF_2"/>
    <property type="match status" value="1"/>
</dbReference>
<keyword evidence="3" id="KW-1185">Reference proteome</keyword>
<evidence type="ECO:0000259" key="2">
    <source>
        <dbReference type="PROSITE" id="PS50278"/>
    </source>
</evidence>
<dbReference type="GO" id="GO:0016020">
    <property type="term" value="C:membrane"/>
    <property type="evidence" value="ECO:0007669"/>
    <property type="project" value="InterPro"/>
</dbReference>
<evidence type="ECO:0000256" key="1">
    <source>
        <dbReference type="RuleBase" id="RU003818"/>
    </source>
</evidence>
<dbReference type="InterPro" id="IPR029034">
    <property type="entry name" value="Cystine-knot_cytokine"/>
</dbReference>
<dbReference type="AlphaFoldDB" id="A0A6P6XQH9"/>
<dbReference type="OMA" id="ECECENL"/>
<protein>
    <submittedName>
        <fullName evidence="4">Vascular endothelial growth factor D-like</fullName>
    </submittedName>
</protein>
<dbReference type="GO" id="GO:0008083">
    <property type="term" value="F:growth factor activity"/>
    <property type="evidence" value="ECO:0007669"/>
    <property type="project" value="UniProtKB-KW"/>
</dbReference>
<dbReference type="RefSeq" id="XP_027195665.1">
    <property type="nucleotide sequence ID" value="XM_027339864.1"/>
</dbReference>
<dbReference type="OrthoDB" id="8878063at2759"/>
<dbReference type="SUPFAM" id="SSF57501">
    <property type="entry name" value="Cystine-knot cytokines"/>
    <property type="match status" value="1"/>
</dbReference>
<comment type="similarity">
    <text evidence="1">Belongs to the PDGF/VEGF growth factor family.</text>
</comment>
<sequence length="299" mass="34444">MLIKIGRLDTTFQQSNQRSITKGKYHQHPQTAKNFLNEFARFYNVGIVYSDANIQPQAECLPELQTIQLITTAVGNNHDLYYPHCIRLPRCSGCCPSQRLICRPKSIINRNISIIHIKYSNEQRKYRFNSIKNISIEYHQKCGCECIQKSNDCQYGQIYLENECRCVCSLNDRLKCLRKNQSNNNSNKKILPTFHQWNEINCQCQCRLPLPTTTTLTNQTNSISLHQNCPLGLHFNYVSCRCEQIDIRKLKKSNSINSYSNSTLSSSSSSSASKLSLLSTWINRSITNHHNNRRSNGVQ</sequence>
<dbReference type="SMART" id="SM00141">
    <property type="entry name" value="PDGF"/>
    <property type="match status" value="1"/>
</dbReference>
<name>A0A6P6XQH9_DERPT</name>
<proteinExistence type="inferred from homology"/>
<dbReference type="Gene3D" id="2.10.90.10">
    <property type="entry name" value="Cystine-knot cytokines"/>
    <property type="match status" value="1"/>
</dbReference>
<keyword evidence="1" id="KW-0339">Growth factor</keyword>
<dbReference type="InterPro" id="IPR000072">
    <property type="entry name" value="PDGF/VEGF_dom"/>
</dbReference>
<evidence type="ECO:0000313" key="3">
    <source>
        <dbReference type="Proteomes" id="UP000515146"/>
    </source>
</evidence>
<dbReference type="KEGG" id="dpte:113790229"/>
<accession>A0A6P6XQH9</accession>
<gene>
    <name evidence="4" type="primary">LOC113790229</name>
</gene>
<dbReference type="InParanoid" id="A0A6P6XQH9"/>
<dbReference type="CTD" id="32876"/>
<feature type="domain" description="Platelet-derived growth factor (PDGF) family profile" evidence="2">
    <location>
        <begin position="38"/>
        <end position="149"/>
    </location>
</feature>
<evidence type="ECO:0000313" key="4">
    <source>
        <dbReference type="RefSeq" id="XP_027195665.1"/>
    </source>
</evidence>